<feature type="region of interest" description="Disordered" evidence="6">
    <location>
        <begin position="18"/>
        <end position="50"/>
    </location>
</feature>
<dbReference type="InterPro" id="IPR036390">
    <property type="entry name" value="WH_DNA-bd_sf"/>
</dbReference>
<dbReference type="GO" id="GO:0051301">
    <property type="term" value="P:cell division"/>
    <property type="evidence" value="ECO:0007669"/>
    <property type="project" value="UniProtKB-KW"/>
</dbReference>
<evidence type="ECO:0000256" key="2">
    <source>
        <dbReference type="ARBA" id="ARBA00022618"/>
    </source>
</evidence>
<evidence type="ECO:0000256" key="5">
    <source>
        <dbReference type="SAM" id="Coils"/>
    </source>
</evidence>
<dbReference type="EMBL" id="CACRTF010000021">
    <property type="protein sequence ID" value="VYT56183.1"/>
    <property type="molecule type" value="Genomic_DNA"/>
</dbReference>
<keyword evidence="1" id="KW-0963">Cytoplasm</keyword>
<dbReference type="Pfam" id="PF04079">
    <property type="entry name" value="SMC_ScpB"/>
    <property type="match status" value="1"/>
</dbReference>
<dbReference type="SUPFAM" id="SSF46785">
    <property type="entry name" value="Winged helix' DNA-binding domain"/>
    <property type="match status" value="2"/>
</dbReference>
<dbReference type="AlphaFoldDB" id="A0A6N2XQ77"/>
<evidence type="ECO:0000313" key="7">
    <source>
        <dbReference type="EMBL" id="VYT56183.1"/>
    </source>
</evidence>
<dbReference type="PANTHER" id="PTHR34298:SF2">
    <property type="entry name" value="SEGREGATION AND CONDENSATION PROTEIN B"/>
    <property type="match status" value="1"/>
</dbReference>
<keyword evidence="3" id="KW-0159">Chromosome partition</keyword>
<accession>A0A6N2XQ77</accession>
<dbReference type="InterPro" id="IPR036388">
    <property type="entry name" value="WH-like_DNA-bd_sf"/>
</dbReference>
<feature type="coiled-coil region" evidence="5">
    <location>
        <begin position="226"/>
        <end position="269"/>
    </location>
</feature>
<sequence>MSSKDRIEALEAGAGVVETRTGKLAGSEKREAKEQEGQMELAFPPTEDEKEQEAVIEAVLFTMGRSVELRQLAAAIGQPEEVARKAVERLIKRYRSARSGMEITQLEDSYQMCTKAAYYENLIRVASAPKKQVLTEVVLETLSIIAYKQPVTKMEIEKIRGVKSDHAVNRLVEYNLVYEVGRLDAPGRPALFATTEEFLRRFGVGSVQDLPDLGPEQEAEIKAEVEEELQLKLEELTVEAASEEAAVTAETAMEAAEAAETAMEAAETAETVMETAETAETVMEAAATAGTVMEAAATAGTAMEAAATAAETAGDREPEA</sequence>
<keyword evidence="5" id="KW-0175">Coiled coil</keyword>
<dbReference type="NCBIfam" id="TIGR00281">
    <property type="entry name" value="SMC-Scp complex subunit ScpB"/>
    <property type="match status" value="1"/>
</dbReference>
<evidence type="ECO:0000256" key="6">
    <source>
        <dbReference type="SAM" id="MobiDB-lite"/>
    </source>
</evidence>
<evidence type="ECO:0000256" key="3">
    <source>
        <dbReference type="ARBA" id="ARBA00022829"/>
    </source>
</evidence>
<feature type="compositionally biased region" description="Basic and acidic residues" evidence="6">
    <location>
        <begin position="26"/>
        <end position="36"/>
    </location>
</feature>
<proteinExistence type="predicted"/>
<keyword evidence="2" id="KW-0132">Cell division</keyword>
<organism evidence="7">
    <name type="scientific">Enterocloster bolteae</name>
    <dbReference type="NCBI Taxonomy" id="208479"/>
    <lineage>
        <taxon>Bacteria</taxon>
        <taxon>Bacillati</taxon>
        <taxon>Bacillota</taxon>
        <taxon>Clostridia</taxon>
        <taxon>Lachnospirales</taxon>
        <taxon>Lachnospiraceae</taxon>
        <taxon>Enterocloster</taxon>
    </lineage>
</organism>
<dbReference type="GO" id="GO:0051304">
    <property type="term" value="P:chromosome separation"/>
    <property type="evidence" value="ECO:0007669"/>
    <property type="project" value="InterPro"/>
</dbReference>
<evidence type="ECO:0000256" key="4">
    <source>
        <dbReference type="ARBA" id="ARBA00023306"/>
    </source>
</evidence>
<protein>
    <submittedName>
        <fullName evidence="7">Segregation and condensation protein B</fullName>
    </submittedName>
</protein>
<name>A0A6N2XQ77_9FIRM</name>
<dbReference type="Gene3D" id="1.10.10.10">
    <property type="entry name" value="Winged helix-like DNA-binding domain superfamily/Winged helix DNA-binding domain"/>
    <property type="match status" value="2"/>
</dbReference>
<evidence type="ECO:0000256" key="1">
    <source>
        <dbReference type="ARBA" id="ARBA00022490"/>
    </source>
</evidence>
<dbReference type="InterPro" id="IPR005234">
    <property type="entry name" value="ScpB_csome_segregation"/>
</dbReference>
<dbReference type="RefSeq" id="WP_002578228.1">
    <property type="nucleotide sequence ID" value="NZ_BAABZS010000001.1"/>
</dbReference>
<keyword evidence="4" id="KW-0131">Cell cycle</keyword>
<dbReference type="PANTHER" id="PTHR34298">
    <property type="entry name" value="SEGREGATION AND CONDENSATION PROTEIN B"/>
    <property type="match status" value="1"/>
</dbReference>
<reference evidence="7" key="1">
    <citation type="submission" date="2019-11" db="EMBL/GenBank/DDBJ databases">
        <authorList>
            <person name="Feng L."/>
        </authorList>
    </citation>
    <scope>NUCLEOTIDE SEQUENCE</scope>
    <source>
        <strain evidence="7">CbolteaeLFYP116</strain>
    </source>
</reference>
<gene>
    <name evidence="7" type="primary">scpB</name>
    <name evidence="7" type="ORF">CBLFYP116_05428</name>
</gene>
<dbReference type="GeneID" id="23116882"/>